<dbReference type="InParanoid" id="A0A059DBT7"/>
<proteinExistence type="predicted"/>
<name>A0A059DBT7_EUCGR</name>
<evidence type="ECO:0000313" key="1">
    <source>
        <dbReference type="EMBL" id="KCW88032.1"/>
    </source>
</evidence>
<dbReference type="EMBL" id="KK198753">
    <property type="protein sequence ID" value="KCW88032.1"/>
    <property type="molecule type" value="Genomic_DNA"/>
</dbReference>
<reference evidence="1" key="1">
    <citation type="submission" date="2013-07" db="EMBL/GenBank/DDBJ databases">
        <title>The genome of Eucalyptus grandis.</title>
        <authorList>
            <person name="Schmutz J."/>
            <person name="Hayes R."/>
            <person name="Myburg A."/>
            <person name="Tuskan G."/>
            <person name="Grattapaglia D."/>
            <person name="Rokhsar D.S."/>
        </authorList>
    </citation>
    <scope>NUCLEOTIDE SEQUENCE</scope>
    <source>
        <tissue evidence="1">Leaf extractions</tissue>
    </source>
</reference>
<accession>A0A059DBT7</accession>
<dbReference type="AlphaFoldDB" id="A0A059DBT7"/>
<protein>
    <submittedName>
        <fullName evidence="1">Uncharacterized protein</fullName>
    </submittedName>
</protein>
<dbReference type="Gramene" id="KCW88032">
    <property type="protein sequence ID" value="KCW88032"/>
    <property type="gene ID" value="EUGRSUZ_A00439"/>
</dbReference>
<sequence length="70" mass="7978">MLNPCSLGSRSPGAEARRRSLEFRVQTASTATTTYGPSPLHSRYVEHKFIFHIRPDVHCVEQRLRIIISV</sequence>
<organism evidence="1">
    <name type="scientific">Eucalyptus grandis</name>
    <name type="common">Flooded gum</name>
    <dbReference type="NCBI Taxonomy" id="71139"/>
    <lineage>
        <taxon>Eukaryota</taxon>
        <taxon>Viridiplantae</taxon>
        <taxon>Streptophyta</taxon>
        <taxon>Embryophyta</taxon>
        <taxon>Tracheophyta</taxon>
        <taxon>Spermatophyta</taxon>
        <taxon>Magnoliopsida</taxon>
        <taxon>eudicotyledons</taxon>
        <taxon>Gunneridae</taxon>
        <taxon>Pentapetalae</taxon>
        <taxon>rosids</taxon>
        <taxon>malvids</taxon>
        <taxon>Myrtales</taxon>
        <taxon>Myrtaceae</taxon>
        <taxon>Myrtoideae</taxon>
        <taxon>Eucalypteae</taxon>
        <taxon>Eucalyptus</taxon>
    </lineage>
</organism>
<gene>
    <name evidence="1" type="ORF">EUGRSUZ_A00439</name>
</gene>